<organism evidence="1 2">
    <name type="scientific">Stylosanthes scabra</name>
    <dbReference type="NCBI Taxonomy" id="79078"/>
    <lineage>
        <taxon>Eukaryota</taxon>
        <taxon>Viridiplantae</taxon>
        <taxon>Streptophyta</taxon>
        <taxon>Embryophyta</taxon>
        <taxon>Tracheophyta</taxon>
        <taxon>Spermatophyta</taxon>
        <taxon>Magnoliopsida</taxon>
        <taxon>eudicotyledons</taxon>
        <taxon>Gunneridae</taxon>
        <taxon>Pentapetalae</taxon>
        <taxon>rosids</taxon>
        <taxon>fabids</taxon>
        <taxon>Fabales</taxon>
        <taxon>Fabaceae</taxon>
        <taxon>Papilionoideae</taxon>
        <taxon>50 kb inversion clade</taxon>
        <taxon>dalbergioids sensu lato</taxon>
        <taxon>Dalbergieae</taxon>
        <taxon>Pterocarpus clade</taxon>
        <taxon>Stylosanthes</taxon>
    </lineage>
</organism>
<protein>
    <submittedName>
        <fullName evidence="1">Uncharacterized protein</fullName>
    </submittedName>
</protein>
<reference evidence="1 2" key="1">
    <citation type="journal article" date="2023" name="Plants (Basel)">
        <title>Bridging the Gap: Combining Genomics and Transcriptomics Approaches to Understand Stylosanthes scabra, an Orphan Legume from the Brazilian Caatinga.</title>
        <authorList>
            <person name="Ferreira-Neto J.R.C."/>
            <person name="da Silva M.D."/>
            <person name="Binneck E."/>
            <person name="de Melo N.F."/>
            <person name="da Silva R.H."/>
            <person name="de Melo A.L.T.M."/>
            <person name="Pandolfi V."/>
            <person name="Bustamante F.O."/>
            <person name="Brasileiro-Vidal A.C."/>
            <person name="Benko-Iseppon A.M."/>
        </authorList>
    </citation>
    <scope>NUCLEOTIDE SEQUENCE [LARGE SCALE GENOMIC DNA]</scope>
    <source>
        <tissue evidence="1">Leaves</tissue>
    </source>
</reference>
<accession>A0ABU6R3S2</accession>
<name>A0ABU6R3S2_9FABA</name>
<dbReference type="Proteomes" id="UP001341840">
    <property type="component" value="Unassembled WGS sequence"/>
</dbReference>
<keyword evidence="2" id="KW-1185">Reference proteome</keyword>
<gene>
    <name evidence="1" type="ORF">PIB30_004705</name>
</gene>
<comment type="caution">
    <text evidence="1">The sequence shown here is derived from an EMBL/GenBank/DDBJ whole genome shotgun (WGS) entry which is preliminary data.</text>
</comment>
<evidence type="ECO:0000313" key="1">
    <source>
        <dbReference type="EMBL" id="MED6118655.1"/>
    </source>
</evidence>
<sequence length="70" mass="8206">MFASNRQYILTFQVHFCRSGIIGRVPNLVVHEKDDESDAVKAIERDVRGRVPMHRKRDDKFMVEGKAEFE</sequence>
<dbReference type="EMBL" id="JASCZI010030217">
    <property type="protein sequence ID" value="MED6118655.1"/>
    <property type="molecule type" value="Genomic_DNA"/>
</dbReference>
<evidence type="ECO:0000313" key="2">
    <source>
        <dbReference type="Proteomes" id="UP001341840"/>
    </source>
</evidence>
<proteinExistence type="predicted"/>